<sequence>MTRETRNLIAAAVVAVVTVTAAVAVLVRDQPPAETFPAFTGPGYTDYLPGPTEDVQPAGPPAVESWRLDAEQAYGRKFAQFRNPLWGTEFDSDDTGGIAVGSTVVAAIGLPKPGGYSLDHARLVGVDAGSGAVRWQVPADGLGGCAPRPLGESVVCFTTGYDGRDEIVAVDARSGEVTRTATDWMSFGIAVGGDRVFTVEGNPEDADVRVHAGSVADPAAHWSTPVEVSGGWEDVPGTAVLTVAGDVALVQVAGEAVGLDARTGRQTWARVVPDCVESAAIVAGPVTLVGRTDCSGHLREIEARAADGRVLTSVATGVAAQPERQVDPELPMVIGDGAYDRTTGKRVWRSDDIRDATSVAVVGETVLVHAADTASGIDLATGERLWQRETDVAAEYVGYDGDVAYGGNGRGAFAMAPRTGEVVWALEDLGEPGGQPRLVVAGDSVVAVSGSAMAGVGAA</sequence>
<evidence type="ECO:0000313" key="2">
    <source>
        <dbReference type="EMBL" id="SDE10864.1"/>
    </source>
</evidence>
<feature type="domain" description="Pyrrolo-quinoline quinone repeat" evidence="1">
    <location>
        <begin position="121"/>
        <end position="279"/>
    </location>
</feature>
<dbReference type="PANTHER" id="PTHR34512">
    <property type="entry name" value="CELL SURFACE PROTEIN"/>
    <property type="match status" value="1"/>
</dbReference>
<accession>A0A1G7A7L2</accession>
<dbReference type="Gene3D" id="2.40.128.630">
    <property type="match status" value="1"/>
</dbReference>
<protein>
    <submittedName>
        <fullName evidence="2">Outer membrane protein assembly factor BamB, contains PQQ-like beta-propeller repeat</fullName>
    </submittedName>
</protein>
<dbReference type="SUPFAM" id="SSF50998">
    <property type="entry name" value="Quinoprotein alcohol dehydrogenase-like"/>
    <property type="match status" value="1"/>
</dbReference>
<dbReference type="InterPro" id="IPR011047">
    <property type="entry name" value="Quinoprotein_ADH-like_sf"/>
</dbReference>
<dbReference type="AlphaFoldDB" id="A0A1G7A7L2"/>
<dbReference type="PANTHER" id="PTHR34512:SF30">
    <property type="entry name" value="OUTER MEMBRANE PROTEIN ASSEMBLY FACTOR BAMB"/>
    <property type="match status" value="1"/>
</dbReference>
<dbReference type="InterPro" id="IPR015943">
    <property type="entry name" value="WD40/YVTN_repeat-like_dom_sf"/>
</dbReference>
<dbReference type="Pfam" id="PF13360">
    <property type="entry name" value="PQQ_2"/>
    <property type="match status" value="2"/>
</dbReference>
<dbReference type="Gene3D" id="2.130.10.10">
    <property type="entry name" value="YVTN repeat-like/Quinoprotein amine dehydrogenase"/>
    <property type="match status" value="1"/>
</dbReference>
<feature type="domain" description="Pyrrolo-quinoline quinone repeat" evidence="1">
    <location>
        <begin position="338"/>
        <end position="451"/>
    </location>
</feature>
<dbReference type="EMBL" id="FNAB01000010">
    <property type="protein sequence ID" value="SDE10864.1"/>
    <property type="molecule type" value="Genomic_DNA"/>
</dbReference>
<dbReference type="InterPro" id="IPR002372">
    <property type="entry name" value="PQQ_rpt_dom"/>
</dbReference>
<evidence type="ECO:0000313" key="3">
    <source>
        <dbReference type="Proteomes" id="UP000199417"/>
    </source>
</evidence>
<keyword evidence="3" id="KW-1185">Reference proteome</keyword>
<proteinExistence type="predicted"/>
<dbReference type="RefSeq" id="WP_072844902.1">
    <property type="nucleotide sequence ID" value="NZ_FNAB01000010.1"/>
</dbReference>
<organism evidence="2 3">
    <name type="scientific">Rhodococcus tukisamuensis</name>
    <dbReference type="NCBI Taxonomy" id="168276"/>
    <lineage>
        <taxon>Bacteria</taxon>
        <taxon>Bacillati</taxon>
        <taxon>Actinomycetota</taxon>
        <taxon>Actinomycetes</taxon>
        <taxon>Mycobacteriales</taxon>
        <taxon>Nocardiaceae</taxon>
        <taxon>Rhodococcus</taxon>
    </lineage>
</organism>
<reference evidence="2 3" key="1">
    <citation type="submission" date="2016-10" db="EMBL/GenBank/DDBJ databases">
        <authorList>
            <person name="de Groot N.N."/>
        </authorList>
    </citation>
    <scope>NUCLEOTIDE SEQUENCE [LARGE SCALE GENOMIC DNA]</scope>
    <source>
        <strain evidence="2 3">JCM 11308</strain>
    </source>
</reference>
<gene>
    <name evidence="2" type="ORF">SAMN05444580_11081</name>
</gene>
<dbReference type="STRING" id="168276.SAMN05444580_11081"/>
<dbReference type="Proteomes" id="UP000199417">
    <property type="component" value="Unassembled WGS sequence"/>
</dbReference>
<evidence type="ECO:0000259" key="1">
    <source>
        <dbReference type="Pfam" id="PF13360"/>
    </source>
</evidence>
<name>A0A1G7A7L2_9NOCA</name>